<gene>
    <name evidence="4" type="ORF">CYCCA115_LOCUS5952</name>
</gene>
<protein>
    <recommendedName>
        <fullName evidence="6">Calmodulin</fullName>
    </recommendedName>
</protein>
<evidence type="ECO:0000256" key="3">
    <source>
        <dbReference type="SAM" id="SignalP"/>
    </source>
</evidence>
<keyword evidence="2" id="KW-1133">Transmembrane helix</keyword>
<dbReference type="Proteomes" id="UP001295423">
    <property type="component" value="Unassembled WGS sequence"/>
</dbReference>
<feature type="transmembrane region" description="Helical" evidence="2">
    <location>
        <begin position="2109"/>
        <end position="2130"/>
    </location>
</feature>
<reference evidence="4" key="1">
    <citation type="submission" date="2023-08" db="EMBL/GenBank/DDBJ databases">
        <authorList>
            <person name="Audoor S."/>
            <person name="Bilcke G."/>
        </authorList>
    </citation>
    <scope>NUCLEOTIDE SEQUENCE</scope>
</reference>
<accession>A0AAD2CPB4</accession>
<keyword evidence="5" id="KW-1185">Reference proteome</keyword>
<dbReference type="EMBL" id="CAKOGP040000668">
    <property type="protein sequence ID" value="CAJ1938056.1"/>
    <property type="molecule type" value="Genomic_DNA"/>
</dbReference>
<feature type="compositionally biased region" description="Basic and acidic residues" evidence="1">
    <location>
        <begin position="2139"/>
        <end position="2155"/>
    </location>
</feature>
<feature type="chain" id="PRO_5042158413" description="Calmodulin" evidence="3">
    <location>
        <begin position="27"/>
        <end position="2239"/>
    </location>
</feature>
<evidence type="ECO:0000313" key="5">
    <source>
        <dbReference type="Proteomes" id="UP001295423"/>
    </source>
</evidence>
<evidence type="ECO:0008006" key="6">
    <source>
        <dbReference type="Google" id="ProtNLM"/>
    </source>
</evidence>
<comment type="caution">
    <text evidence="4">The sequence shown here is derived from an EMBL/GenBank/DDBJ whole genome shotgun (WGS) entry which is preliminary data.</text>
</comment>
<feature type="signal peptide" evidence="3">
    <location>
        <begin position="1"/>
        <end position="26"/>
    </location>
</feature>
<feature type="region of interest" description="Disordered" evidence="1">
    <location>
        <begin position="2139"/>
        <end position="2185"/>
    </location>
</feature>
<evidence type="ECO:0000256" key="2">
    <source>
        <dbReference type="SAM" id="Phobius"/>
    </source>
</evidence>
<keyword evidence="2" id="KW-0812">Transmembrane</keyword>
<proteinExistence type="predicted"/>
<evidence type="ECO:0000256" key="1">
    <source>
        <dbReference type="SAM" id="MobiDB-lite"/>
    </source>
</evidence>
<sequence>MMECQRSWRVGIRLLLVLLPARLISASILLGGGKYETFSSIEHQQDIQGLLNLGKDYASMKKASVADIEEIYKHGEHGVGYTMVNGERLRHTLSFADLGRALSEDSLDENNRNGNNNGIRLSGKFENPMLYLYRHYFKTRKPKMQRTNEFANEIVLDLLLEIQSEPALDAMLVLNAWMYISNTLHQVTTTNCDSKIDINWNTSDRLKALDRAAALWFGLEEADTSNIKESTQTGDEDSLLEWMGFGATEEEMVDNSSMLLSQLADETSQRLGSTSVNYEIVYLFNFIRDHLVHHGEELDKCSKESSPSNHIVRANVGRLMDLMVVPLIQNLWYYNLLPMMGNSLPNQNRHFRPDSTVVRNSDFSFLKVYQAALMPRLYACDPNLADELAIDSYEAKLEMEDDEFRIDWLETFQREGLGCFRLSCEDVGCDQIQSLLQTEGGISVELDSNVDGHNVTRVGAADFSRIDRDVRMLDILLQSQAYDASIEIFTYGYHSDYSLGQLAMEEDPNASSQNSTNSYELPEHPSQAVIFRNYNRRMNITFAGNEIMSTLNRGGARATTLLDEVRATVLGNIQANVLYLSMATSFELSINQCERGDKELTLKFWDQGTAIYFGSIEGRKIFYGGGNTTDGFTSLFGLTRRMNTLFESPSESGHDDVEDMVTELLSRGAELAELQFCSTLSKLWEEEMLPVFHTTLIRAFLYYSAAWLSGDRNTQRLAEAYSKGILPLIDIVNSTSATRIQRTLGEGIDILSNIDRVEDLGSIIGSVLPEMGIRCEDVGILTKFPTLQLCFGNGPQQLALDLFGFSSVETFQNFSAVSLDVQEILRSSTLENAREIFLQGVHGLFSLASLSRFSLGAETRYDPTLNIFGFASKNNRVLGDGDRKSFDFTNGVVESLLLGKQDTSLIAEAAIVCNSWLMVVHKLHQSVNECKSASNPLQPIDEAVALWIGRSDHAMKNGWMLYEVAEHASSYLGLEESNVNQRLLVEFNALQEYARNCVDGEETFLEMRKRVNEIIRLSLIPLIQILFVNLWQDYKPTVRVYSRAIFPLVAGCNPKTHSNLADVFYSNFVYSELNETTYDDMTMFLKCSRISCSDLGFLDASNLGFRSFAAKLCERLQWKSKGNQLVGYIAENDVSELARVDLDILEVSILMKMGADEAAEDLYLYGKHSVCEDNVLCSGASKDPLSLHTIAKNVETSNMYHTNMLADYYGPSFANNVTFEAFRRSGSFSHASWAESSEVVVRNLQVMVALPAVVGLFQAAIGYCYFEATEESVHQWDSGVALYTGAIDAFSSDVESTDGFLLRSLSNSLCSQFHVCDEMGQSRSNKYLIPLLKKARKNLADSNCQIAKSILDSGIVPLAQVPLLQGVLGSIRSAAGKLTQEPRKEALIGFVYARSILPILNATNTTSSYTVENAFESTQNSKESVEETLRVYEAIGFALPALGIDCNLVYPTLCALQHNKYALPLYVKNIGIIDSDLCEIKSKLADGKQAEARNIYENGMHSFIGYGGEMNENSTSLKSLGTYTTADFFSDPLHVLFLHYETAVKGSEREVSAFGNPFVEMMFDMNLSPPVIAESILVSIVWMRVAHSLHMALETCKADTADSISVAYGLDVAAAYWIGEATMENGSDDQIGNLWYALTDDLATHYNSIHNPNDSILHLLDLTKALILTNGCETKSLMSSINKVIAEMKIPLIQGLIHGLKTNDRDLVRLYSASVIPLVSGCNPADVYFFEQTLAEGTNYDADEIIDRIYHMLPCIDLDCSKIGIHKDDASANDSRCSDVLNPSNLGDHFLKYSRLDLDLRDIDIMLQMGSKQAAEDIFFLGKHSNISLLSLAHNSELPAAAPRFALYSEYFKSLTYAHDMVLDGFAFMGNGLSQTEARVSILRFSQTILLGHTAVNTIFEAVNICDGSDSEVVEEPWNSAAALLIGSLDRSREVDSSNWYTIYDLAQNLCSEFATCSNDGMALVNTELMSALNDGRVAAQRNNCAGLKAAAEEIQALILVPVVQGLLSAAMKLSTPGRTQEDAAEAHVYSKNLLPLIQQIDQEAANFMESTFVLRKELKFESSTGASTFNIISDVLDGLGLDCSLVGALEFCEHSATPPDEPSASSHILPALGGVMIVVIIAAAAFLMYRLSRSEESVEPKDEVANASDKKSAVEEEEEPSCSGHTRSDESGNGSNSSSHFRDKSSLSIAASDVLQKAEESIIADHLAPVPLGLPSGAEQQDVPKNLEIKIIEFEDSV</sequence>
<name>A0AAD2CPB4_9STRA</name>
<keyword evidence="2" id="KW-0472">Membrane</keyword>
<keyword evidence="3" id="KW-0732">Signal</keyword>
<evidence type="ECO:0000313" key="4">
    <source>
        <dbReference type="EMBL" id="CAJ1938056.1"/>
    </source>
</evidence>
<organism evidence="4 5">
    <name type="scientific">Cylindrotheca closterium</name>
    <dbReference type="NCBI Taxonomy" id="2856"/>
    <lineage>
        <taxon>Eukaryota</taxon>
        <taxon>Sar</taxon>
        <taxon>Stramenopiles</taxon>
        <taxon>Ochrophyta</taxon>
        <taxon>Bacillariophyta</taxon>
        <taxon>Bacillariophyceae</taxon>
        <taxon>Bacillariophycidae</taxon>
        <taxon>Bacillariales</taxon>
        <taxon>Bacillariaceae</taxon>
        <taxon>Cylindrotheca</taxon>
    </lineage>
</organism>